<protein>
    <recommendedName>
        <fullName evidence="5">Magnesium transporter MgtE intracellular domain-containing protein</fullName>
    </recommendedName>
</protein>
<comment type="caution">
    <text evidence="3">The sequence shown here is derived from an EMBL/GenBank/DDBJ whole genome shotgun (WGS) entry which is preliminary data.</text>
</comment>
<keyword evidence="2" id="KW-0472">Membrane</keyword>
<feature type="transmembrane region" description="Helical" evidence="2">
    <location>
        <begin position="18"/>
        <end position="40"/>
    </location>
</feature>
<dbReference type="SUPFAM" id="SSF158791">
    <property type="entry name" value="MgtE N-terminal domain-like"/>
    <property type="match status" value="1"/>
</dbReference>
<keyword evidence="2" id="KW-0812">Transmembrane</keyword>
<evidence type="ECO:0000313" key="4">
    <source>
        <dbReference type="Proteomes" id="UP000293142"/>
    </source>
</evidence>
<evidence type="ECO:0000256" key="2">
    <source>
        <dbReference type="SAM" id="Phobius"/>
    </source>
</evidence>
<accession>A0A4V2J443</accession>
<dbReference type="EMBL" id="SIRE01000011">
    <property type="protein sequence ID" value="TBL77729.1"/>
    <property type="molecule type" value="Genomic_DNA"/>
</dbReference>
<dbReference type="Gene3D" id="1.10.220.30">
    <property type="match status" value="1"/>
</dbReference>
<evidence type="ECO:0000313" key="3">
    <source>
        <dbReference type="EMBL" id="TBL77729.1"/>
    </source>
</evidence>
<name>A0A4V2J443_9BACL</name>
<dbReference type="OrthoDB" id="2381574at2"/>
<dbReference type="Proteomes" id="UP000293142">
    <property type="component" value="Unassembled WGS sequence"/>
</dbReference>
<sequence>MANADAENSSSYSAFERFLIWFLIPFVFTSVLLGVLLTIFDYDVKNDVLKTVGKIPFVGKVIPSAYTKSDAPASTAATKAQPQDEETSNKAQEQLLATANQKLAEKDAELQKAEADIMQRDQTIKELQNQKSSLDEQMKQKAQKDEEYSAQIQQLASMYAKMNPSKSAPIMENLTPSEQVLVLGMMKQDDRVKILEKMDPKKAAEASIMLKDQVSAKDRELAALQERLKQMNGADTKAATKLTKDDLGSTFANMTPKSAATVLLEMQNNSPDKVISILSSMDSAGRSKIITAMSEQSKETAALISARLAQ</sequence>
<keyword evidence="4" id="KW-1185">Reference proteome</keyword>
<evidence type="ECO:0000256" key="1">
    <source>
        <dbReference type="SAM" id="MobiDB-lite"/>
    </source>
</evidence>
<organism evidence="3 4">
    <name type="scientific">Paenibacillus thalictri</name>
    <dbReference type="NCBI Taxonomy" id="2527873"/>
    <lineage>
        <taxon>Bacteria</taxon>
        <taxon>Bacillati</taxon>
        <taxon>Bacillota</taxon>
        <taxon>Bacilli</taxon>
        <taxon>Bacillales</taxon>
        <taxon>Paenibacillaceae</taxon>
        <taxon>Paenibacillus</taxon>
    </lineage>
</organism>
<dbReference type="AlphaFoldDB" id="A0A4V2J443"/>
<dbReference type="RefSeq" id="WP_131014461.1">
    <property type="nucleotide sequence ID" value="NZ_SIRE01000011.1"/>
</dbReference>
<keyword evidence="2" id="KW-1133">Transmembrane helix</keyword>
<evidence type="ECO:0008006" key="5">
    <source>
        <dbReference type="Google" id="ProtNLM"/>
    </source>
</evidence>
<gene>
    <name evidence="3" type="ORF">EYB31_16435</name>
</gene>
<feature type="region of interest" description="Disordered" evidence="1">
    <location>
        <begin position="71"/>
        <end position="90"/>
    </location>
</feature>
<reference evidence="3 4" key="1">
    <citation type="submission" date="2019-02" db="EMBL/GenBank/DDBJ databases">
        <title>Paenibacillus sp. nov., isolated from surface-sterilized tissue of Thalictrum simplex L.</title>
        <authorList>
            <person name="Tuo L."/>
        </authorList>
    </citation>
    <scope>NUCLEOTIDE SEQUENCE [LARGE SCALE GENOMIC DNA]</scope>
    <source>
        <strain evidence="3 4">N2SHLJ1</strain>
    </source>
</reference>
<proteinExistence type="predicted"/>